<comment type="function">
    <text evidence="7">Catalyzes the transfer of the diacylglyceryl group from phosphatidylglycerol to the sulfhydryl group of the N-terminal cysteine of a prolipoprotein, the first step in the formation of mature lipoproteins.</text>
</comment>
<name>A0A1X9N9C4_9GAMM</name>
<evidence type="ECO:0000256" key="3">
    <source>
        <dbReference type="ARBA" id="ARBA00022679"/>
    </source>
</evidence>
<evidence type="ECO:0000256" key="8">
    <source>
        <dbReference type="SAM" id="MobiDB-lite"/>
    </source>
</evidence>
<dbReference type="GO" id="GO:0008961">
    <property type="term" value="F:phosphatidylglycerol-prolipoprotein diacylglyceryl transferase activity"/>
    <property type="evidence" value="ECO:0007669"/>
    <property type="project" value="UniProtKB-UniRule"/>
</dbReference>
<feature type="transmembrane region" description="Helical" evidence="7">
    <location>
        <begin position="96"/>
        <end position="113"/>
    </location>
</feature>
<dbReference type="STRING" id="716816.BST96_05860"/>
<keyword evidence="2 7" id="KW-1003">Cell membrane</keyword>
<dbReference type="GO" id="GO:0042158">
    <property type="term" value="P:lipoprotein biosynthetic process"/>
    <property type="evidence" value="ECO:0007669"/>
    <property type="project" value="UniProtKB-UniRule"/>
</dbReference>
<dbReference type="RefSeq" id="WP_085757798.1">
    <property type="nucleotide sequence ID" value="NZ_CP019343.1"/>
</dbReference>
<gene>
    <name evidence="7" type="primary">lgt</name>
    <name evidence="9" type="ORF">BST96_05860</name>
</gene>
<dbReference type="AlphaFoldDB" id="A0A1X9N9C4"/>
<keyword evidence="3 7" id="KW-0808">Transferase</keyword>
<comment type="pathway">
    <text evidence="7">Protein modification; lipoprotein biosynthesis (diacylglyceryl transfer).</text>
</comment>
<dbReference type="EC" id="2.5.1.145" evidence="7"/>
<comment type="similarity">
    <text evidence="1 7">Belongs to the Lgt family.</text>
</comment>
<dbReference type="HAMAP" id="MF_01147">
    <property type="entry name" value="Lgt"/>
    <property type="match status" value="1"/>
</dbReference>
<dbReference type="KEGG" id="osg:BST96_05860"/>
<comment type="catalytic activity">
    <reaction evidence="7">
        <text>L-cysteinyl-[prolipoprotein] + a 1,2-diacyl-sn-glycero-3-phospho-(1'-sn-glycerol) = an S-1,2-diacyl-sn-glyceryl-L-cysteinyl-[prolipoprotein] + sn-glycerol 1-phosphate + H(+)</text>
        <dbReference type="Rhea" id="RHEA:56712"/>
        <dbReference type="Rhea" id="RHEA-COMP:14679"/>
        <dbReference type="Rhea" id="RHEA-COMP:14680"/>
        <dbReference type="ChEBI" id="CHEBI:15378"/>
        <dbReference type="ChEBI" id="CHEBI:29950"/>
        <dbReference type="ChEBI" id="CHEBI:57685"/>
        <dbReference type="ChEBI" id="CHEBI:64716"/>
        <dbReference type="ChEBI" id="CHEBI:140658"/>
        <dbReference type="EC" id="2.5.1.145"/>
    </reaction>
</comment>
<feature type="transmembrane region" description="Helical" evidence="7">
    <location>
        <begin position="241"/>
        <end position="260"/>
    </location>
</feature>
<dbReference type="EMBL" id="CP019343">
    <property type="protein sequence ID" value="ARN73684.1"/>
    <property type="molecule type" value="Genomic_DNA"/>
</dbReference>
<keyword evidence="10" id="KW-1185">Reference proteome</keyword>
<feature type="transmembrane region" description="Helical" evidence="7">
    <location>
        <begin position="202"/>
        <end position="220"/>
    </location>
</feature>
<organism evidence="9 10">
    <name type="scientific">Oceanicoccus sagamiensis</name>
    <dbReference type="NCBI Taxonomy" id="716816"/>
    <lineage>
        <taxon>Bacteria</taxon>
        <taxon>Pseudomonadati</taxon>
        <taxon>Pseudomonadota</taxon>
        <taxon>Gammaproteobacteria</taxon>
        <taxon>Cellvibrionales</taxon>
        <taxon>Spongiibacteraceae</taxon>
        <taxon>Oceanicoccus</taxon>
    </lineage>
</organism>
<feature type="transmembrane region" description="Helical" evidence="7">
    <location>
        <begin position="178"/>
        <end position="196"/>
    </location>
</feature>
<evidence type="ECO:0000256" key="4">
    <source>
        <dbReference type="ARBA" id="ARBA00022692"/>
    </source>
</evidence>
<dbReference type="PANTHER" id="PTHR30589:SF0">
    <property type="entry name" value="PHOSPHATIDYLGLYCEROL--PROLIPOPROTEIN DIACYLGLYCERYL TRANSFERASE"/>
    <property type="match status" value="1"/>
</dbReference>
<reference evidence="9 10" key="1">
    <citation type="submission" date="2016-11" db="EMBL/GenBank/DDBJ databases">
        <title>Trade-off between light-utilization and light-protection in marine flavobacteria.</title>
        <authorList>
            <person name="Kumagai Y."/>
        </authorList>
    </citation>
    <scope>NUCLEOTIDE SEQUENCE [LARGE SCALE GENOMIC DNA]</scope>
    <source>
        <strain evidence="9 10">NBRC 107125</strain>
    </source>
</reference>
<dbReference type="OrthoDB" id="871140at2"/>
<evidence type="ECO:0000256" key="2">
    <source>
        <dbReference type="ARBA" id="ARBA00022475"/>
    </source>
</evidence>
<evidence type="ECO:0000313" key="10">
    <source>
        <dbReference type="Proteomes" id="UP000193450"/>
    </source>
</evidence>
<feature type="transmembrane region" description="Helical" evidence="7">
    <location>
        <begin position="19"/>
        <end position="36"/>
    </location>
</feature>
<feature type="region of interest" description="Disordered" evidence="8">
    <location>
        <begin position="267"/>
        <end position="288"/>
    </location>
</feature>
<accession>A0A1X9N9C4</accession>
<keyword evidence="6 7" id="KW-0472">Membrane</keyword>
<evidence type="ECO:0000256" key="1">
    <source>
        <dbReference type="ARBA" id="ARBA00007150"/>
    </source>
</evidence>
<evidence type="ECO:0000256" key="6">
    <source>
        <dbReference type="ARBA" id="ARBA00023136"/>
    </source>
</evidence>
<feature type="compositionally biased region" description="Basic residues" evidence="8">
    <location>
        <begin position="277"/>
        <end position="288"/>
    </location>
</feature>
<dbReference type="InterPro" id="IPR001640">
    <property type="entry name" value="Lgt"/>
</dbReference>
<evidence type="ECO:0000313" key="9">
    <source>
        <dbReference type="EMBL" id="ARN73684.1"/>
    </source>
</evidence>
<dbReference type="NCBIfam" id="TIGR00544">
    <property type="entry name" value="lgt"/>
    <property type="match status" value="1"/>
</dbReference>
<dbReference type="PROSITE" id="PS01311">
    <property type="entry name" value="LGT"/>
    <property type="match status" value="1"/>
</dbReference>
<comment type="subcellular location">
    <subcellularLocation>
        <location evidence="7">Cell membrane</location>
        <topology evidence="7">Multi-pass membrane protein</topology>
    </subcellularLocation>
</comment>
<feature type="binding site" evidence="7">
    <location>
        <position position="139"/>
    </location>
    <ligand>
        <name>a 1,2-diacyl-sn-glycero-3-phospho-(1'-sn-glycerol)</name>
        <dbReference type="ChEBI" id="CHEBI:64716"/>
    </ligand>
</feature>
<dbReference type="GO" id="GO:0005886">
    <property type="term" value="C:plasma membrane"/>
    <property type="evidence" value="ECO:0007669"/>
    <property type="project" value="UniProtKB-SubCell"/>
</dbReference>
<dbReference type="UniPathway" id="UPA00664"/>
<dbReference type="PANTHER" id="PTHR30589">
    <property type="entry name" value="PROLIPOPROTEIN DIACYLGLYCERYL TRANSFERASE"/>
    <property type="match status" value="1"/>
</dbReference>
<proteinExistence type="inferred from homology"/>
<sequence>MLTHPNFDPVAVSLGPISIHWYGLMYLLAFASAWFLATRRAGFDYTPVNRKQVDDLIFYGALGVVLGGRFGYVFFYNFGKFLDNPLWLFKVWEGGMSFHGGFLGVMVAMIIYARRLQLSPGQMLDFVVPIVPLGLGFGRVGNFIGQELWGRQADPSAVPWAMIFPADPSGLARHPSQLYQAGLEGLLLFLLVYGFSSKSRPVWSVSGVFMVGYGCFRFIVEFFRQPDGHIGFDAFGWLTRGQLLSLPMIIAGILLIIYAYRQASNPPPVATATPTAKTKKPKKNKRKK</sequence>
<keyword evidence="9" id="KW-0449">Lipoprotein</keyword>
<evidence type="ECO:0000256" key="7">
    <source>
        <dbReference type="HAMAP-Rule" id="MF_01147"/>
    </source>
</evidence>
<feature type="transmembrane region" description="Helical" evidence="7">
    <location>
        <begin position="56"/>
        <end position="76"/>
    </location>
</feature>
<keyword evidence="4 7" id="KW-0812">Transmembrane</keyword>
<protein>
    <recommendedName>
        <fullName evidence="7">Phosphatidylglycerol--prolipoprotein diacylglyceryl transferase</fullName>
        <ecNumber evidence="7">2.5.1.145</ecNumber>
    </recommendedName>
</protein>
<keyword evidence="5 7" id="KW-1133">Transmembrane helix</keyword>
<evidence type="ECO:0000256" key="5">
    <source>
        <dbReference type="ARBA" id="ARBA00022989"/>
    </source>
</evidence>
<dbReference type="Pfam" id="PF01790">
    <property type="entry name" value="LGT"/>
    <property type="match status" value="1"/>
</dbReference>
<dbReference type="Proteomes" id="UP000193450">
    <property type="component" value="Chromosome"/>
</dbReference>